<feature type="region of interest" description="Disordered" evidence="1">
    <location>
        <begin position="224"/>
        <end position="313"/>
    </location>
</feature>
<dbReference type="AlphaFoldDB" id="A0A8H6LTU7"/>
<feature type="region of interest" description="Disordered" evidence="1">
    <location>
        <begin position="361"/>
        <end position="392"/>
    </location>
</feature>
<dbReference type="EMBL" id="JACGCI010000372">
    <property type="protein sequence ID" value="KAF6740901.1"/>
    <property type="molecule type" value="Genomic_DNA"/>
</dbReference>
<sequence>MVFFIHRQHGLSPMYAALRQLQDSSPNDLVLWAPSVQQMVLASWPLSLHGGDYILDTGLREWLRARGLHISCFCVIRLKRPTSCRIIHEMGGDVVAKCHFKDPECPFFLRLSVIRRRTMYAEAFRNLPTLASQQAPDIERTLAVFQQTPRVGPEDTIPWFEGYIGEYTPEREFQRAGTPVLPTGQPNSSYLSGFFGPRPTFGPPRPTLPKSVSAPLSKALNRLDPSHQTAAHRPRGLLTAPPTRRTDVFGRKDEDASKRKDIPGLTSATPVRPSAPSALPTPSKRKEVSGPTSPTPVRPSIKKQKTKTDPEPQVLFKEVIELFDVDEKPFSKGKGKGKGKGAGGKGKGKEVAVEYILVSDDEKLPSVPPPPPRPTVAATPSSSQNAEAGPSSRVTAQERFLLECLLAGESLSANDAAGLFEICPHCSAMFTSHSMKSHVPCPHMSLD</sequence>
<keyword evidence="3" id="KW-1185">Reference proteome</keyword>
<name>A0A8H6LTU7_9AGAR</name>
<evidence type="ECO:0000313" key="2">
    <source>
        <dbReference type="EMBL" id="KAF6740901.1"/>
    </source>
</evidence>
<evidence type="ECO:0000256" key="1">
    <source>
        <dbReference type="SAM" id="MobiDB-lite"/>
    </source>
</evidence>
<feature type="compositionally biased region" description="Basic and acidic residues" evidence="1">
    <location>
        <begin position="244"/>
        <end position="262"/>
    </location>
</feature>
<comment type="caution">
    <text evidence="2">The sequence shown here is derived from an EMBL/GenBank/DDBJ whole genome shotgun (WGS) entry which is preliminary data.</text>
</comment>
<dbReference type="Proteomes" id="UP000521943">
    <property type="component" value="Unassembled WGS sequence"/>
</dbReference>
<accession>A0A8H6LTU7</accession>
<proteinExistence type="predicted"/>
<dbReference type="OrthoDB" id="3070804at2759"/>
<protein>
    <submittedName>
        <fullName evidence="2">Uncharacterized protein</fullName>
    </submittedName>
</protein>
<organism evidence="2 3">
    <name type="scientific">Ephemerocybe angulata</name>
    <dbReference type="NCBI Taxonomy" id="980116"/>
    <lineage>
        <taxon>Eukaryota</taxon>
        <taxon>Fungi</taxon>
        <taxon>Dikarya</taxon>
        <taxon>Basidiomycota</taxon>
        <taxon>Agaricomycotina</taxon>
        <taxon>Agaricomycetes</taxon>
        <taxon>Agaricomycetidae</taxon>
        <taxon>Agaricales</taxon>
        <taxon>Agaricineae</taxon>
        <taxon>Psathyrellaceae</taxon>
        <taxon>Ephemerocybe</taxon>
    </lineage>
</organism>
<evidence type="ECO:0000313" key="3">
    <source>
        <dbReference type="Proteomes" id="UP000521943"/>
    </source>
</evidence>
<gene>
    <name evidence="2" type="ORF">DFP72DRAFT_1127746</name>
</gene>
<reference evidence="2 3" key="1">
    <citation type="submission" date="2020-07" db="EMBL/GenBank/DDBJ databases">
        <title>Comparative genomics of pyrophilous fungi reveals a link between fire events and developmental genes.</title>
        <authorList>
            <consortium name="DOE Joint Genome Institute"/>
            <person name="Steindorff A.S."/>
            <person name="Carver A."/>
            <person name="Calhoun S."/>
            <person name="Stillman K."/>
            <person name="Liu H."/>
            <person name="Lipzen A."/>
            <person name="Pangilinan J."/>
            <person name="Labutti K."/>
            <person name="Bruns T.D."/>
            <person name="Grigoriev I.V."/>
        </authorList>
    </citation>
    <scope>NUCLEOTIDE SEQUENCE [LARGE SCALE GENOMIC DNA]</scope>
    <source>
        <strain evidence="2 3">CBS 144469</strain>
    </source>
</reference>
<feature type="region of interest" description="Disordered" evidence="1">
    <location>
        <begin position="328"/>
        <end position="347"/>
    </location>
</feature>